<dbReference type="Pfam" id="PF13499">
    <property type="entry name" value="EF-hand_7"/>
    <property type="match status" value="2"/>
</dbReference>
<evidence type="ECO:0000256" key="1">
    <source>
        <dbReference type="ARBA" id="ARBA00001936"/>
    </source>
</evidence>
<evidence type="ECO:0000256" key="8">
    <source>
        <dbReference type="RuleBase" id="RU004273"/>
    </source>
</evidence>
<feature type="domain" description="EF-hand" evidence="10">
    <location>
        <begin position="1263"/>
        <end position="1298"/>
    </location>
</feature>
<dbReference type="SMART" id="SM00156">
    <property type="entry name" value="PP2Ac"/>
    <property type="match status" value="2"/>
</dbReference>
<feature type="compositionally biased region" description="Polar residues" evidence="9">
    <location>
        <begin position="629"/>
        <end position="682"/>
    </location>
</feature>
<dbReference type="PROSITE" id="PS50096">
    <property type="entry name" value="IQ"/>
    <property type="match status" value="1"/>
</dbReference>
<dbReference type="InterPro" id="IPR018247">
    <property type="entry name" value="EF_Hand_1_Ca_BS"/>
</dbReference>
<evidence type="ECO:0000256" key="9">
    <source>
        <dbReference type="SAM" id="MobiDB-lite"/>
    </source>
</evidence>
<dbReference type="InterPro" id="IPR002048">
    <property type="entry name" value="EF_hand_dom"/>
</dbReference>
<evidence type="ECO:0000256" key="5">
    <source>
        <dbReference type="ARBA" id="ARBA00022801"/>
    </source>
</evidence>
<accession>A0A1I8H0R4</accession>
<dbReference type="InterPro" id="IPR011992">
    <property type="entry name" value="EF-hand-dom_pair"/>
</dbReference>
<evidence type="ECO:0000259" key="10">
    <source>
        <dbReference type="PROSITE" id="PS50222"/>
    </source>
</evidence>
<feature type="domain" description="EF-hand" evidence="10">
    <location>
        <begin position="553"/>
        <end position="588"/>
    </location>
</feature>
<keyword evidence="7" id="KW-0464">Manganese</keyword>
<comment type="similarity">
    <text evidence="2 8">Belongs to the PPP phosphatase family.</text>
</comment>
<dbReference type="SMART" id="SM00015">
    <property type="entry name" value="IQ"/>
    <property type="match status" value="2"/>
</dbReference>
<dbReference type="SMART" id="SM00054">
    <property type="entry name" value="EFh"/>
    <property type="match status" value="5"/>
</dbReference>
<evidence type="ECO:0000256" key="3">
    <source>
        <dbReference type="ARBA" id="ARBA00022723"/>
    </source>
</evidence>
<dbReference type="SUPFAM" id="SSF56300">
    <property type="entry name" value="Metallo-dependent phosphatases"/>
    <property type="match status" value="2"/>
</dbReference>
<protein>
    <recommendedName>
        <fullName evidence="8">Serine/threonine-protein phosphatase</fullName>
        <ecNumber evidence="8">3.1.3.16</ecNumber>
    </recommendedName>
</protein>
<dbReference type="InterPro" id="IPR000048">
    <property type="entry name" value="IQ_motif_EF-hand-BS"/>
</dbReference>
<evidence type="ECO:0000256" key="4">
    <source>
        <dbReference type="ARBA" id="ARBA00022737"/>
    </source>
</evidence>
<keyword evidence="4" id="KW-0677">Repeat</keyword>
<dbReference type="PROSITE" id="PS00125">
    <property type="entry name" value="SER_THR_PHOSPHATASE"/>
    <property type="match status" value="2"/>
</dbReference>
<dbReference type="InterPro" id="IPR013235">
    <property type="entry name" value="PPP_dom"/>
</dbReference>
<dbReference type="SUPFAM" id="SSF47473">
    <property type="entry name" value="EF-hand"/>
    <property type="match status" value="1"/>
</dbReference>
<comment type="catalytic activity">
    <reaction evidence="8">
        <text>O-phospho-L-threonyl-[protein] + H2O = L-threonyl-[protein] + phosphate</text>
        <dbReference type="Rhea" id="RHEA:47004"/>
        <dbReference type="Rhea" id="RHEA-COMP:11060"/>
        <dbReference type="Rhea" id="RHEA-COMP:11605"/>
        <dbReference type="ChEBI" id="CHEBI:15377"/>
        <dbReference type="ChEBI" id="CHEBI:30013"/>
        <dbReference type="ChEBI" id="CHEBI:43474"/>
        <dbReference type="ChEBI" id="CHEBI:61977"/>
        <dbReference type="EC" id="3.1.3.16"/>
    </reaction>
</comment>
<dbReference type="GO" id="GO:0005509">
    <property type="term" value="F:calcium ion binding"/>
    <property type="evidence" value="ECO:0007669"/>
    <property type="project" value="InterPro"/>
</dbReference>
<keyword evidence="11" id="KW-1185">Reference proteome</keyword>
<dbReference type="CDD" id="cd00051">
    <property type="entry name" value="EFh"/>
    <property type="match status" value="2"/>
</dbReference>
<dbReference type="GO" id="GO:0004722">
    <property type="term" value="F:protein serine/threonine phosphatase activity"/>
    <property type="evidence" value="ECO:0007669"/>
    <property type="project" value="UniProtKB-EC"/>
</dbReference>
<keyword evidence="6" id="KW-0106">Calcium</keyword>
<comment type="cofactor">
    <cofactor evidence="1">
        <name>Mn(2+)</name>
        <dbReference type="ChEBI" id="CHEBI:29035"/>
    </cofactor>
</comment>
<organism evidence="11 12">
    <name type="scientific">Macrostomum lignano</name>
    <dbReference type="NCBI Taxonomy" id="282301"/>
    <lineage>
        <taxon>Eukaryota</taxon>
        <taxon>Metazoa</taxon>
        <taxon>Spiralia</taxon>
        <taxon>Lophotrochozoa</taxon>
        <taxon>Platyhelminthes</taxon>
        <taxon>Rhabditophora</taxon>
        <taxon>Macrostomorpha</taxon>
        <taxon>Macrostomida</taxon>
        <taxon>Macrostomidae</taxon>
        <taxon>Macrostomum</taxon>
    </lineage>
</organism>
<evidence type="ECO:0000313" key="12">
    <source>
        <dbReference type="WBParaSite" id="maker-uti_cns_0003814-snap-gene-0.4-mRNA-1"/>
    </source>
</evidence>
<dbReference type="Gene3D" id="1.10.238.10">
    <property type="entry name" value="EF-hand"/>
    <property type="match status" value="2"/>
</dbReference>
<dbReference type="InterPro" id="IPR029052">
    <property type="entry name" value="Metallo-depent_PP-like"/>
</dbReference>
<dbReference type="EC" id="3.1.3.16" evidence="8"/>
<dbReference type="Pfam" id="PF00149">
    <property type="entry name" value="Metallophos"/>
    <property type="match status" value="2"/>
</dbReference>
<dbReference type="PRINTS" id="PR00114">
    <property type="entry name" value="STPHPHTASE"/>
</dbReference>
<evidence type="ECO:0000256" key="7">
    <source>
        <dbReference type="ARBA" id="ARBA00023211"/>
    </source>
</evidence>
<feature type="region of interest" description="Disordered" evidence="9">
    <location>
        <begin position="791"/>
        <end position="811"/>
    </location>
</feature>
<dbReference type="Proteomes" id="UP000095280">
    <property type="component" value="Unplaced"/>
</dbReference>
<keyword evidence="3" id="KW-0479">Metal-binding</keyword>
<dbReference type="PROSITE" id="PS00018">
    <property type="entry name" value="EF_HAND_1"/>
    <property type="match status" value="4"/>
</dbReference>
<reference evidence="12" key="1">
    <citation type="submission" date="2016-11" db="UniProtKB">
        <authorList>
            <consortium name="WormBaseParasite"/>
        </authorList>
    </citation>
    <scope>IDENTIFICATION</scope>
</reference>
<name>A0A1I8H0R4_9PLAT</name>
<feature type="domain" description="EF-hand" evidence="10">
    <location>
        <begin position="593"/>
        <end position="628"/>
    </location>
</feature>
<dbReference type="Gene3D" id="3.60.21.10">
    <property type="match status" value="2"/>
</dbReference>
<feature type="compositionally biased region" description="Basic and acidic residues" evidence="9">
    <location>
        <begin position="707"/>
        <end position="720"/>
    </location>
</feature>
<feature type="domain" description="EF-hand" evidence="10">
    <location>
        <begin position="1303"/>
        <end position="1338"/>
    </location>
</feature>
<dbReference type="Pfam" id="PF00612">
    <property type="entry name" value="IQ"/>
    <property type="match status" value="2"/>
</dbReference>
<dbReference type="WBParaSite" id="maker-uti_cns_0003814-snap-gene-0.4-mRNA-1">
    <property type="protein sequence ID" value="maker-uti_cns_0003814-snap-gene-0.4-mRNA-1"/>
    <property type="gene ID" value="maker-uti_cns_0003814-snap-gene-0.4"/>
</dbReference>
<dbReference type="PANTHER" id="PTHR45668:SF3">
    <property type="entry name" value="SERINE_THREONINE-PROTEIN PHOSPHATASE RDGC"/>
    <property type="match status" value="1"/>
</dbReference>
<evidence type="ECO:0000256" key="2">
    <source>
        <dbReference type="ARBA" id="ARBA00008294"/>
    </source>
</evidence>
<feature type="domain" description="EF-hand" evidence="10">
    <location>
        <begin position="1176"/>
        <end position="1211"/>
    </location>
</feature>
<sequence>MSKTVANGSKMVASPSDNNEVRIKAAVLIQTWYRQYTARLEARRRAAWVVYQSIEYDSESNQINLQKFFDDILKFGSKMSRGGASGSFAQRLQESVGAASREERDLLNQTKYDNIEVEKSYSGPRLSFPLSAPQVQKMIEHFSKGGKLHARYVLQLLHETRLVLKARPNIYRPSTSISKQMTVVGDLHGKLDDLLLVLYKNGLPDVTNPYVFNGDFVDRGDNSVEVALLLFALQLVWPTAVCINRGNHEDCVINRSYGFVKEILQKYRLDSCKIVQLFSDVFAWLPLATVIDEQILVAHGGISDKLDLRLIDSLDRHRYFSAVRPSFENGKIDKKEWDQLMELLWSDPKPQLGCKLNKSRGGGCYFGPDVTENFLRQNKLKMIVRSHETNPEGYEFCHGNCVLTIFSASNYYSEGSNRGAYVKFDNSGQPRVMQLCASKSKQLPLGRRLATFEDAALRGLRAKIAASRVQLVAAFSELDFGKTDCVTIAQWCSAMESELQLSLPWRRLRPRLVKLTPDKRVMYMSTFQRTAVQHQGGRSASAPDASMMESVYKSREKLETIFRIMDRDNSGHISLDEFKECCRVLGRVTKRNLSEDEIVDMAKALDLNKDGKIDFNEFLEAFRIVEQSRSSHTLSSNPQTKSADPEQSSPRSPRVTTSGERISQASQSTFFLPSPRSCSHQSPRFPRSRCSSVKVLHQEGANPRLGASEKAKASRQKAKTEKALSNSEVSLKSAVLIQKWYRRYKARLEARRRAAWVVYQSIEYSSESSQLHLHNFFNDMLRLGMEAEGGGGGGGGGFAQRLRQSDGGAHDERELLDRTGFESIEVEKSYSGPHLTFPLSASHIKMMIDSFGQGGQLHARYLLQLLHETRLALQARPNIYQASTSISKQMTVVGDLHGKLDDLLLVLYKNGLPDVTNPYVFNGDFVDRGPNSVEIAALLFAFQLVWPTAVCVNRGNHEDHVMNCRYGFIKEVQKKYRQTANKIVQLFSDVFAWLPLATVIDERILVAHGGISDKLDLEQLGRLDRHKYLSALRPPHSEGGKVDYLEWRQVLDLLWSDPKTHSGCRPNTFRGGGCYFGPDVTASFLRRNKLTMIVRSHECKPEGYEFDHGNSVLTIFSASNYYSEGSNRGAYVKFDNSGQLHTVQFSASKNNLVPQGLQLSSVEDGALRSLRAKIAATKTQLVAAFNQLDPDKTGCVSVTQWCTVMEAEMKLNLPWRTLRPQLAQLAPDGRLLYMSTFQRATVQHQSGRSAAEPDASMTEAVYKNKEELETIFRIMDRDSSGQISLQEFEECCRILCQATQRNLSDSEVTDMAKAMDLNSDGNIDFNEFLEAFRIVEFQCSDIPSGD</sequence>
<dbReference type="PANTHER" id="PTHR45668">
    <property type="entry name" value="SERINE/THREONINE-PROTEIN PHOSPHATASE 5-RELATED"/>
    <property type="match status" value="1"/>
</dbReference>
<dbReference type="InterPro" id="IPR051134">
    <property type="entry name" value="PPP_phosphatase"/>
</dbReference>
<proteinExistence type="inferred from homology"/>
<evidence type="ECO:0000256" key="6">
    <source>
        <dbReference type="ARBA" id="ARBA00022837"/>
    </source>
</evidence>
<dbReference type="PROSITE" id="PS50222">
    <property type="entry name" value="EF_HAND_2"/>
    <property type="match status" value="5"/>
</dbReference>
<dbReference type="InterPro" id="IPR004843">
    <property type="entry name" value="Calcineurin-like_PHP"/>
</dbReference>
<keyword evidence="5 8" id="KW-0378">Hydrolase</keyword>
<dbReference type="Pfam" id="PF08321">
    <property type="entry name" value="PPP5"/>
    <property type="match status" value="2"/>
</dbReference>
<dbReference type="InterPro" id="IPR006186">
    <property type="entry name" value="Ser/Thr-sp_prot-phosphatase"/>
</dbReference>
<evidence type="ECO:0000313" key="11">
    <source>
        <dbReference type="Proteomes" id="UP000095280"/>
    </source>
</evidence>
<feature type="region of interest" description="Disordered" evidence="9">
    <location>
        <begin position="629"/>
        <end position="720"/>
    </location>
</feature>